<evidence type="ECO:0000313" key="3">
    <source>
        <dbReference type="Proteomes" id="UP001500620"/>
    </source>
</evidence>
<evidence type="ECO:0000313" key="2">
    <source>
        <dbReference type="EMBL" id="GAA4263746.1"/>
    </source>
</evidence>
<dbReference type="PANTHER" id="PTHR42791">
    <property type="entry name" value="GNAT FAMILY ACETYLTRANSFERASE"/>
    <property type="match status" value="1"/>
</dbReference>
<dbReference type="InterPro" id="IPR052523">
    <property type="entry name" value="Trichothecene_AcTrans"/>
</dbReference>
<name>A0ABP8DUT3_9ACTN</name>
<dbReference type="Gene3D" id="3.40.630.30">
    <property type="match status" value="1"/>
</dbReference>
<dbReference type="EMBL" id="BAABAT010000079">
    <property type="protein sequence ID" value="GAA4263746.1"/>
    <property type="molecule type" value="Genomic_DNA"/>
</dbReference>
<evidence type="ECO:0000259" key="1">
    <source>
        <dbReference type="PROSITE" id="PS51186"/>
    </source>
</evidence>
<dbReference type="InterPro" id="IPR000182">
    <property type="entry name" value="GNAT_dom"/>
</dbReference>
<organism evidence="2 3">
    <name type="scientific">Dactylosporangium darangshiense</name>
    <dbReference type="NCBI Taxonomy" id="579108"/>
    <lineage>
        <taxon>Bacteria</taxon>
        <taxon>Bacillati</taxon>
        <taxon>Actinomycetota</taxon>
        <taxon>Actinomycetes</taxon>
        <taxon>Micromonosporales</taxon>
        <taxon>Micromonosporaceae</taxon>
        <taxon>Dactylosporangium</taxon>
    </lineage>
</organism>
<accession>A0ABP8DUT3</accession>
<dbReference type="RefSeq" id="WP_345143699.1">
    <property type="nucleotide sequence ID" value="NZ_BAABAT010000079.1"/>
</dbReference>
<comment type="caution">
    <text evidence="2">The sequence shown here is derived from an EMBL/GenBank/DDBJ whole genome shotgun (WGS) entry which is preliminary data.</text>
</comment>
<dbReference type="CDD" id="cd04301">
    <property type="entry name" value="NAT_SF"/>
    <property type="match status" value="1"/>
</dbReference>
<dbReference type="PROSITE" id="PS51186">
    <property type="entry name" value="GNAT"/>
    <property type="match status" value="1"/>
</dbReference>
<dbReference type="Pfam" id="PF00583">
    <property type="entry name" value="Acetyltransf_1"/>
    <property type="match status" value="1"/>
</dbReference>
<dbReference type="PANTHER" id="PTHR42791:SF1">
    <property type="entry name" value="N-ACETYLTRANSFERASE DOMAIN-CONTAINING PROTEIN"/>
    <property type="match status" value="1"/>
</dbReference>
<dbReference type="Proteomes" id="UP001500620">
    <property type="component" value="Unassembled WGS sequence"/>
</dbReference>
<dbReference type="SUPFAM" id="SSF55729">
    <property type="entry name" value="Acyl-CoA N-acyltransferases (Nat)"/>
    <property type="match status" value="1"/>
</dbReference>
<sequence>MTADRPDFGITQATPAHVEPVTTALAEAFFGGDLAPWLVPDHATRAKVYPMYFRIFAEYFLEHGRVDATADLNAVALWLPVDDHLWIKIPDYDVRLAKATGTAMARFAMLDMTQDAHHPTLQPHLYLAFLAVRPEQQGEGRGAALLNHGLDLADQARLPAYLEATGTRNQGLYHRHGFNLRDVVWIPGGPYLYPMWRPSGAPRTPRPPSP</sequence>
<feature type="domain" description="N-acetyltransferase" evidence="1">
    <location>
        <begin position="51"/>
        <end position="198"/>
    </location>
</feature>
<keyword evidence="3" id="KW-1185">Reference proteome</keyword>
<protein>
    <submittedName>
        <fullName evidence="2">GNAT family N-acetyltransferase</fullName>
    </submittedName>
</protein>
<dbReference type="InterPro" id="IPR016181">
    <property type="entry name" value="Acyl_CoA_acyltransferase"/>
</dbReference>
<gene>
    <name evidence="2" type="ORF">GCM10022255_111090</name>
</gene>
<proteinExistence type="predicted"/>
<reference evidence="3" key="1">
    <citation type="journal article" date="2019" name="Int. J. Syst. Evol. Microbiol.">
        <title>The Global Catalogue of Microorganisms (GCM) 10K type strain sequencing project: providing services to taxonomists for standard genome sequencing and annotation.</title>
        <authorList>
            <consortium name="The Broad Institute Genomics Platform"/>
            <consortium name="The Broad Institute Genome Sequencing Center for Infectious Disease"/>
            <person name="Wu L."/>
            <person name="Ma J."/>
        </authorList>
    </citation>
    <scope>NUCLEOTIDE SEQUENCE [LARGE SCALE GENOMIC DNA]</scope>
    <source>
        <strain evidence="3">JCM 17441</strain>
    </source>
</reference>